<dbReference type="PROSITE" id="PS51732">
    <property type="entry name" value="ASN_GLN_ASE_3"/>
    <property type="match status" value="1"/>
</dbReference>
<evidence type="ECO:0000256" key="4">
    <source>
        <dbReference type="PROSITE-ProRule" id="PRU10099"/>
    </source>
</evidence>
<dbReference type="SUPFAM" id="SSF53774">
    <property type="entry name" value="Glutaminase/Asparaginase"/>
    <property type="match status" value="1"/>
</dbReference>
<dbReference type="AlphaFoldDB" id="A0AA38HE53"/>
<sequence>MSRSRTPTRRKVLVIGTGGTIASEPTETGFSPLRNDAFFRRIRQHPLLSDPLSPSHAAFSEPVETVQIGANTRYPALVTPAMNDVGSVVEYEILDLGLHMDSSEMTPAEWNTIAALLSDNWDLYSGFIVLSGTDTLAYTSSILTFLFTNAGKPIAVTGAQIPLSQPRSDGWENLLDSLVFAGESGWAGVGVVFGHQVLMGCRATKISANLFHAFQTPCVPPLINMNVKMTTDQNPHLRHRDSALPPRTITLLTTPTVLSCHIYPGITGSLLSAQIAALPECRAVILSAYGSGNLPIGERSGVLEALKGAVEREILVVVISQCSIPNVYPLYTQGRTLISIGVLPGYDLTHEAAFAKLLWLVSRKDLSFKQRQELFETPVAGEMTVI</sequence>
<dbReference type="InterPro" id="IPR006034">
    <property type="entry name" value="Asparaginase/glutaminase-like"/>
</dbReference>
<organism evidence="7 8">
    <name type="scientific">Dioszegia hungarica</name>
    <dbReference type="NCBI Taxonomy" id="4972"/>
    <lineage>
        <taxon>Eukaryota</taxon>
        <taxon>Fungi</taxon>
        <taxon>Dikarya</taxon>
        <taxon>Basidiomycota</taxon>
        <taxon>Agaricomycotina</taxon>
        <taxon>Tremellomycetes</taxon>
        <taxon>Tremellales</taxon>
        <taxon>Bulleribasidiaceae</taxon>
        <taxon>Dioszegia</taxon>
    </lineage>
</organism>
<dbReference type="SFLD" id="SFLDS00057">
    <property type="entry name" value="Glutaminase/Asparaginase"/>
    <property type="match status" value="1"/>
</dbReference>
<dbReference type="EMBL" id="JAKWFO010000005">
    <property type="protein sequence ID" value="KAI9637164.1"/>
    <property type="molecule type" value="Genomic_DNA"/>
</dbReference>
<dbReference type="GO" id="GO:0004067">
    <property type="term" value="F:asparaginase activity"/>
    <property type="evidence" value="ECO:0007669"/>
    <property type="project" value="UniProtKB-UniRule"/>
</dbReference>
<keyword evidence="2" id="KW-0378">Hydrolase</keyword>
<dbReference type="RefSeq" id="XP_052946941.1">
    <property type="nucleotide sequence ID" value="XM_053087300.1"/>
</dbReference>
<evidence type="ECO:0000313" key="8">
    <source>
        <dbReference type="Proteomes" id="UP001164286"/>
    </source>
</evidence>
<dbReference type="InterPro" id="IPR037152">
    <property type="entry name" value="L-asparaginase_N_sf"/>
</dbReference>
<dbReference type="Pfam" id="PF17763">
    <property type="entry name" value="Asparaginase_C"/>
    <property type="match status" value="1"/>
</dbReference>
<evidence type="ECO:0000256" key="3">
    <source>
        <dbReference type="PIRSR" id="PIRSR001220-2"/>
    </source>
</evidence>
<evidence type="ECO:0000256" key="1">
    <source>
        <dbReference type="ARBA" id="ARBA00012920"/>
    </source>
</evidence>
<dbReference type="Gene3D" id="3.40.50.1170">
    <property type="entry name" value="L-asparaginase, N-terminal domain"/>
    <property type="match status" value="1"/>
</dbReference>
<dbReference type="PANTHER" id="PTHR11707:SF28">
    <property type="entry name" value="60 KDA LYSOPHOSPHOLIPASE"/>
    <property type="match status" value="1"/>
</dbReference>
<dbReference type="CDD" id="cd08963">
    <property type="entry name" value="L-asparaginase_I"/>
    <property type="match status" value="1"/>
</dbReference>
<keyword evidence="8" id="KW-1185">Reference proteome</keyword>
<protein>
    <recommendedName>
        <fullName evidence="1">asparaginase</fullName>
        <ecNumber evidence="1">3.5.1.1</ecNumber>
    </recommendedName>
</protein>
<dbReference type="SMART" id="SM00870">
    <property type="entry name" value="Asparaginase"/>
    <property type="match status" value="1"/>
</dbReference>
<dbReference type="PIRSF" id="PIRSF001220">
    <property type="entry name" value="L-ASNase_gatD"/>
    <property type="match status" value="1"/>
</dbReference>
<dbReference type="InterPro" id="IPR041725">
    <property type="entry name" value="L-asparaginase_I"/>
</dbReference>
<proteinExistence type="predicted"/>
<dbReference type="InterPro" id="IPR027474">
    <property type="entry name" value="L-asparaginase_N"/>
</dbReference>
<dbReference type="EC" id="3.5.1.1" evidence="1"/>
<dbReference type="Gene3D" id="3.40.50.40">
    <property type="match status" value="1"/>
</dbReference>
<dbReference type="InterPro" id="IPR036152">
    <property type="entry name" value="Asp/glu_Ase-like_sf"/>
</dbReference>
<name>A0AA38HE53_9TREE</name>
<dbReference type="PIRSF" id="PIRSF500176">
    <property type="entry name" value="L_ASNase"/>
    <property type="match status" value="1"/>
</dbReference>
<comment type="caution">
    <text evidence="7">The sequence shown here is derived from an EMBL/GenBank/DDBJ whole genome shotgun (WGS) entry which is preliminary data.</text>
</comment>
<accession>A0AA38HE53</accession>
<feature type="binding site" evidence="3">
    <location>
        <position position="102"/>
    </location>
    <ligand>
        <name>substrate</name>
    </ligand>
</feature>
<dbReference type="InterPro" id="IPR040919">
    <property type="entry name" value="Asparaginase_C"/>
</dbReference>
<reference evidence="7" key="1">
    <citation type="journal article" date="2022" name="G3 (Bethesda)">
        <title>High quality genome of the basidiomycete yeast Dioszegia hungarica PDD-24b-2 isolated from cloud water.</title>
        <authorList>
            <person name="Jarrige D."/>
            <person name="Haridas S."/>
            <person name="Bleykasten-Grosshans C."/>
            <person name="Joly M."/>
            <person name="Nadalig T."/>
            <person name="Sancelme M."/>
            <person name="Vuilleumier S."/>
            <person name="Grigoriev I.V."/>
            <person name="Amato P."/>
            <person name="Bringel F."/>
        </authorList>
    </citation>
    <scope>NUCLEOTIDE SEQUENCE</scope>
    <source>
        <strain evidence="7">PDD-24b-2</strain>
    </source>
</reference>
<dbReference type="PROSITE" id="PS00144">
    <property type="entry name" value="ASN_GLN_ASE_1"/>
    <property type="match status" value="1"/>
</dbReference>
<evidence type="ECO:0000259" key="6">
    <source>
        <dbReference type="Pfam" id="PF17763"/>
    </source>
</evidence>
<feature type="domain" description="Asparaginase/glutaminase C-terminal" evidence="6">
    <location>
        <begin position="260"/>
        <end position="375"/>
    </location>
</feature>
<evidence type="ECO:0000313" key="7">
    <source>
        <dbReference type="EMBL" id="KAI9637164.1"/>
    </source>
</evidence>
<dbReference type="FunFam" id="3.40.50.40:FF:000001">
    <property type="entry name" value="L-asparaginase 1"/>
    <property type="match status" value="1"/>
</dbReference>
<gene>
    <name evidence="7" type="ORF">MKK02DRAFT_27065</name>
</gene>
<evidence type="ECO:0000259" key="5">
    <source>
        <dbReference type="Pfam" id="PF00710"/>
    </source>
</evidence>
<dbReference type="PRINTS" id="PR00139">
    <property type="entry name" value="ASNGLNASE"/>
</dbReference>
<dbReference type="Proteomes" id="UP001164286">
    <property type="component" value="Unassembled WGS sequence"/>
</dbReference>
<feature type="binding site" evidence="3">
    <location>
        <begin position="133"/>
        <end position="134"/>
    </location>
    <ligand>
        <name>substrate</name>
    </ligand>
</feature>
<dbReference type="InterPro" id="IPR027473">
    <property type="entry name" value="L-asparaginase_C"/>
</dbReference>
<dbReference type="PANTHER" id="PTHR11707">
    <property type="entry name" value="L-ASPARAGINASE"/>
    <property type="match status" value="1"/>
</dbReference>
<feature type="domain" description="L-asparaginase N-terminal" evidence="5">
    <location>
        <begin position="11"/>
        <end position="234"/>
    </location>
</feature>
<dbReference type="GO" id="GO:0006528">
    <property type="term" value="P:asparagine metabolic process"/>
    <property type="evidence" value="ECO:0007669"/>
    <property type="project" value="UniProtKB-ARBA"/>
</dbReference>
<feature type="active site" evidence="4">
    <location>
        <position position="20"/>
    </location>
</feature>
<evidence type="ECO:0000256" key="2">
    <source>
        <dbReference type="ARBA" id="ARBA00022801"/>
    </source>
</evidence>
<dbReference type="GeneID" id="77726501"/>
<dbReference type="Pfam" id="PF00710">
    <property type="entry name" value="Asparaginase"/>
    <property type="match status" value="1"/>
</dbReference>
<dbReference type="InterPro" id="IPR020827">
    <property type="entry name" value="Asparaginase/glutaminase_AS1"/>
</dbReference>